<dbReference type="Gene3D" id="3.90.420.10">
    <property type="entry name" value="Oxidoreductase, molybdopterin-binding domain"/>
    <property type="match status" value="1"/>
</dbReference>
<dbReference type="EMBL" id="CP017758">
    <property type="protein sequence ID" value="AQV98887.1"/>
    <property type="molecule type" value="Genomic_DNA"/>
</dbReference>
<dbReference type="SUPFAM" id="SSF56524">
    <property type="entry name" value="Oxidoreductase molybdopterin-binding domain"/>
    <property type="match status" value="1"/>
</dbReference>
<dbReference type="AlphaFoldDB" id="A0A1U9V2M8"/>
<reference evidence="2" key="1">
    <citation type="submission" date="2017-02" db="EMBL/GenBank/DDBJ databases">
        <title>Complete genome sequence of Cupriavidus necator strain NH9, a 3-chlorobenzoate degrader.</title>
        <authorList>
            <person name="Moriuchi R."/>
            <person name="Dohra H."/>
            <person name="Ogawa N."/>
        </authorList>
    </citation>
    <scope>NUCLEOTIDE SEQUENCE [LARGE SCALE GENOMIC DNA]</scope>
    <source>
        <strain evidence="2">NH9</strain>
    </source>
</reference>
<evidence type="ECO:0008006" key="3">
    <source>
        <dbReference type="Google" id="ProtNLM"/>
    </source>
</evidence>
<dbReference type="KEGG" id="cuh:BJN34_33960"/>
<name>A0A1U9V2M8_CUPNE</name>
<protein>
    <recommendedName>
        <fullName evidence="3">Oxidoreductase molybdopterin-binding domain-containing protein</fullName>
    </recommendedName>
</protein>
<dbReference type="RefSeq" id="WP_078201108.1">
    <property type="nucleotide sequence ID" value="NZ_CP017758.1"/>
</dbReference>
<dbReference type="OrthoDB" id="5366082at2"/>
<dbReference type="Proteomes" id="UP000189627">
    <property type="component" value="Chromosome 2"/>
</dbReference>
<dbReference type="InterPro" id="IPR036374">
    <property type="entry name" value="OxRdtase_Mopterin-bd_sf"/>
</dbReference>
<evidence type="ECO:0000313" key="1">
    <source>
        <dbReference type="EMBL" id="AQV98887.1"/>
    </source>
</evidence>
<proteinExistence type="predicted"/>
<sequence length="164" mass="17683">MPNPSDHAPHPAHFSDSIELAGALPHCRHIGRGELLAMPTTAGGPLVVECYSGRHIRRVSRLRGVLVTDLLDLAGMPTLPRSQAKQMVIAVQAGDGYACLFSWHELYNSPIGEGAMLVVEQDGVQLPAAAGGLQLMSLRDRRLGPRQAIAVQRISVWPWQRGAA</sequence>
<accession>A0A1U9V2M8</accession>
<gene>
    <name evidence="1" type="ORF">BJN34_33960</name>
</gene>
<organism evidence="1 2">
    <name type="scientific">Cupriavidus necator</name>
    <name type="common">Alcaligenes eutrophus</name>
    <name type="synonym">Ralstonia eutropha</name>
    <dbReference type="NCBI Taxonomy" id="106590"/>
    <lineage>
        <taxon>Bacteria</taxon>
        <taxon>Pseudomonadati</taxon>
        <taxon>Pseudomonadota</taxon>
        <taxon>Betaproteobacteria</taxon>
        <taxon>Burkholderiales</taxon>
        <taxon>Burkholderiaceae</taxon>
        <taxon>Cupriavidus</taxon>
    </lineage>
</organism>
<evidence type="ECO:0000313" key="2">
    <source>
        <dbReference type="Proteomes" id="UP000189627"/>
    </source>
</evidence>